<evidence type="ECO:0000313" key="2">
    <source>
        <dbReference type="Proteomes" id="UP001492380"/>
    </source>
</evidence>
<dbReference type="EMBL" id="JBBWRZ010000011">
    <property type="protein sequence ID" value="KAK8225762.1"/>
    <property type="molecule type" value="Genomic_DNA"/>
</dbReference>
<sequence>MGSHGTTPKALGAQVEWIVEGQPVVIAWKGSDSCGDVRRLGLFEAPKNNKEDTNDKNEGVGPALWVGCDVQNSRRMLVCIRVAVKIHSSTSRRYRDMFFVLPVENLRLARDDSMEMFQDGLQHDMCSHLGFSLLRDSTSPYVVMPVPRHAPQKPLGDMSGHLVRSLQELLTVPRFQVCVDGADLLETLLPRFEMSGDLESLRVDLKGTFDHGFAGGVNRWDMYPVTSDSLHKHLWNPPGRDFPPSYSPSLRWDAGENIQLGTKRKASASPPRDACPRPTKAGLEALAVDEDEGDTERDSSGEMLKWAEAVRAELPGEVQIHPYTPPAYHQQDSGSIELPSISAPGLFLPATAVWRKRFDTPSAVFLDVVLLLKQGIRSDPRCHVDLMEDFLALGFAARLAVKEFTTAQQTTPAQESRLDFFTRTRHRVARRLIENAADDRQKPPSPWPRGAVEQVDYVRGWLNQSVEQNCDLDIFDELTAMQRAAQQLANGRVLLGDGPPHDPLVWAFELSRATCLAAAFFKLGHLHSVVPAEDDIS</sequence>
<comment type="caution">
    <text evidence="1">The sequence shown here is derived from an EMBL/GenBank/DDBJ whole genome shotgun (WGS) entry which is preliminary data.</text>
</comment>
<proteinExistence type="predicted"/>
<keyword evidence="2" id="KW-1185">Reference proteome</keyword>
<protein>
    <submittedName>
        <fullName evidence="1">Uncharacterized protein</fullName>
    </submittedName>
</protein>
<evidence type="ECO:0000313" key="1">
    <source>
        <dbReference type="EMBL" id="KAK8225762.1"/>
    </source>
</evidence>
<gene>
    <name evidence="1" type="ORF">HDK90DRAFT_514203</name>
</gene>
<reference evidence="1 2" key="1">
    <citation type="submission" date="2024-04" db="EMBL/GenBank/DDBJ databases">
        <title>Phyllosticta paracitricarpa is synonymous to the EU quarantine fungus P. citricarpa based on phylogenomic analyses.</title>
        <authorList>
            <consortium name="Lawrence Berkeley National Laboratory"/>
            <person name="Van Ingen-Buijs V.A."/>
            <person name="Van Westerhoven A.C."/>
            <person name="Haridas S."/>
            <person name="Skiadas P."/>
            <person name="Martin F."/>
            <person name="Groenewald J.Z."/>
            <person name="Crous P.W."/>
            <person name="Seidl M.F."/>
        </authorList>
    </citation>
    <scope>NUCLEOTIDE SEQUENCE [LARGE SCALE GENOMIC DNA]</scope>
    <source>
        <strain evidence="1 2">CBS 123374</strain>
    </source>
</reference>
<name>A0ABR1YD32_9PEZI</name>
<organism evidence="1 2">
    <name type="scientific">Phyllosticta capitalensis</name>
    <dbReference type="NCBI Taxonomy" id="121624"/>
    <lineage>
        <taxon>Eukaryota</taxon>
        <taxon>Fungi</taxon>
        <taxon>Dikarya</taxon>
        <taxon>Ascomycota</taxon>
        <taxon>Pezizomycotina</taxon>
        <taxon>Dothideomycetes</taxon>
        <taxon>Dothideomycetes incertae sedis</taxon>
        <taxon>Botryosphaeriales</taxon>
        <taxon>Phyllostictaceae</taxon>
        <taxon>Phyllosticta</taxon>
    </lineage>
</organism>
<accession>A0ABR1YD32</accession>
<dbReference type="Proteomes" id="UP001492380">
    <property type="component" value="Unassembled WGS sequence"/>
</dbReference>